<reference evidence="2 3" key="1">
    <citation type="journal article" date="2006" name="Nature">
        <title>Insights from the genome of the biotrophic fungal plant pathogen Ustilago maydis.</title>
        <authorList>
            <person name="Kamper J."/>
            <person name="Kahmann R."/>
            <person name="Bolker M."/>
            <person name="Ma L.J."/>
            <person name="Brefort T."/>
            <person name="Saville B.J."/>
            <person name="Banuett F."/>
            <person name="Kronstad J.W."/>
            <person name="Gold S.E."/>
            <person name="Muller O."/>
            <person name="Perlin M.H."/>
            <person name="Wosten H.A."/>
            <person name="de Vries R."/>
            <person name="Ruiz-Herrera J."/>
            <person name="Reynaga-Pena C.G."/>
            <person name="Snetselaar K."/>
            <person name="McCann M."/>
            <person name="Perez-Martin J."/>
            <person name="Feldbrugge M."/>
            <person name="Basse C.W."/>
            <person name="Steinberg G."/>
            <person name="Ibeas J.I."/>
            <person name="Holloman W."/>
            <person name="Guzman P."/>
            <person name="Farman M."/>
            <person name="Stajich J.E."/>
            <person name="Sentandreu R."/>
            <person name="Gonzalez-Prieto J.M."/>
            <person name="Kennell J.C."/>
            <person name="Molina L."/>
            <person name="Schirawski J."/>
            <person name="Mendoza-Mendoza A."/>
            <person name="Greilinger D."/>
            <person name="Munch K."/>
            <person name="Rossel N."/>
            <person name="Scherer M."/>
            <person name="Vranes M."/>
            <person name="Ladendorf O."/>
            <person name="Vincon V."/>
            <person name="Fuchs U."/>
            <person name="Sandrock B."/>
            <person name="Meng S."/>
            <person name="Ho E.C."/>
            <person name="Cahill M.J."/>
            <person name="Boyce K.J."/>
            <person name="Klose J."/>
            <person name="Klosterman S.J."/>
            <person name="Deelstra H.J."/>
            <person name="Ortiz-Castellanos L."/>
            <person name="Li W."/>
            <person name="Sanchez-Alonso P."/>
            <person name="Schreier P.H."/>
            <person name="Hauser-Hahn I."/>
            <person name="Vaupel M."/>
            <person name="Koopmann E."/>
            <person name="Friedrich G."/>
            <person name="Voss H."/>
            <person name="Schluter T."/>
            <person name="Margolis J."/>
            <person name="Platt D."/>
            <person name="Swimmer C."/>
            <person name="Gnirke A."/>
            <person name="Chen F."/>
            <person name="Vysotskaia V."/>
            <person name="Mannhaupt G."/>
            <person name="Guldener U."/>
            <person name="Munsterkotter M."/>
            <person name="Haase D."/>
            <person name="Oesterheld M."/>
            <person name="Mewes H.W."/>
            <person name="Mauceli E.W."/>
            <person name="DeCaprio D."/>
            <person name="Wade C.M."/>
            <person name="Butler J."/>
            <person name="Young S."/>
            <person name="Jaffe D.B."/>
            <person name="Calvo S."/>
            <person name="Nusbaum C."/>
            <person name="Galagan J."/>
            <person name="Birren B.W."/>
        </authorList>
    </citation>
    <scope>NUCLEOTIDE SEQUENCE [LARGE SCALE GENOMIC DNA]</scope>
    <source>
        <strain evidence="3">DSM 14603 / FGSC 9021 / UM521</strain>
    </source>
</reference>
<dbReference type="InParanoid" id="A0A0D1C6C3"/>
<name>A0A0D1C6C3_MYCMD</name>
<dbReference type="KEGG" id="uma:UMAG_02538"/>
<evidence type="ECO:0000313" key="2">
    <source>
        <dbReference type="EMBL" id="KIS69187.1"/>
    </source>
</evidence>
<proteinExistence type="predicted"/>
<keyword evidence="3" id="KW-1185">Reference proteome</keyword>
<accession>A0A0D1C6C3</accession>
<dbReference type="Proteomes" id="UP000000561">
    <property type="component" value="Chromosome 6"/>
</dbReference>
<dbReference type="EMBL" id="CM003145">
    <property type="protein sequence ID" value="KIS69187.1"/>
    <property type="molecule type" value="Genomic_DNA"/>
</dbReference>
<dbReference type="PHI-base" id="PHI:123390"/>
<keyword evidence="1" id="KW-0732">Signal</keyword>
<organism evidence="2 3">
    <name type="scientific">Mycosarcoma maydis</name>
    <name type="common">Corn smut fungus</name>
    <name type="synonym">Ustilago maydis</name>
    <dbReference type="NCBI Taxonomy" id="5270"/>
    <lineage>
        <taxon>Eukaryota</taxon>
        <taxon>Fungi</taxon>
        <taxon>Dikarya</taxon>
        <taxon>Basidiomycota</taxon>
        <taxon>Ustilaginomycotina</taxon>
        <taxon>Ustilaginomycetes</taxon>
        <taxon>Ustilaginales</taxon>
        <taxon>Ustilaginaceae</taxon>
        <taxon>Mycosarcoma</taxon>
    </lineage>
</organism>
<dbReference type="eggNOG" id="ENOG502READ">
    <property type="taxonomic scope" value="Eukaryota"/>
</dbReference>
<dbReference type="VEuPathDB" id="FungiDB:UMAG_02538"/>
<dbReference type="RefSeq" id="XP_011388949.1">
    <property type="nucleotide sequence ID" value="XM_011390647.1"/>
</dbReference>
<dbReference type="AlphaFoldDB" id="A0A0D1C6C3"/>
<evidence type="ECO:0000313" key="3">
    <source>
        <dbReference type="Proteomes" id="UP000000561"/>
    </source>
</evidence>
<sequence length="160" mass="18177">MHASRILSLSAVLVLLLSACRATLPEIIQNSEAGIIYLWKEAEAGRFRYNLNRNYPSLMASWPEYLRQHGRSIIHAHYTNTAWLHPKTRKLPRGWFAVDKEALLGRADGTSPYDYHFGRSRIIARETVKMLVEDFARRKKDADVAVSNQAVQEGAESSHG</sequence>
<protein>
    <submittedName>
        <fullName evidence="2">Uncharacterized protein</fullName>
    </submittedName>
</protein>
<dbReference type="PROSITE" id="PS51257">
    <property type="entry name" value="PROKAR_LIPOPROTEIN"/>
    <property type="match status" value="1"/>
</dbReference>
<feature type="signal peptide" evidence="1">
    <location>
        <begin position="1"/>
        <end position="22"/>
    </location>
</feature>
<gene>
    <name evidence="2" type="ORF">UMAG_02538</name>
</gene>
<dbReference type="GeneID" id="23563260"/>
<feature type="chain" id="PRO_5002243965" evidence="1">
    <location>
        <begin position="23"/>
        <end position="160"/>
    </location>
</feature>
<evidence type="ECO:0000256" key="1">
    <source>
        <dbReference type="SAM" id="SignalP"/>
    </source>
</evidence>